<organism evidence="2 3">
    <name type="scientific">Tetrapyrgos nigripes</name>
    <dbReference type="NCBI Taxonomy" id="182062"/>
    <lineage>
        <taxon>Eukaryota</taxon>
        <taxon>Fungi</taxon>
        <taxon>Dikarya</taxon>
        <taxon>Basidiomycota</taxon>
        <taxon>Agaricomycotina</taxon>
        <taxon>Agaricomycetes</taxon>
        <taxon>Agaricomycetidae</taxon>
        <taxon>Agaricales</taxon>
        <taxon>Marasmiineae</taxon>
        <taxon>Marasmiaceae</taxon>
        <taxon>Tetrapyrgos</taxon>
    </lineage>
</organism>
<dbReference type="Proteomes" id="UP000559256">
    <property type="component" value="Unassembled WGS sequence"/>
</dbReference>
<name>A0A8H5FP53_9AGAR</name>
<comment type="caution">
    <text evidence="2">The sequence shown here is derived from an EMBL/GenBank/DDBJ whole genome shotgun (WGS) entry which is preliminary data.</text>
</comment>
<sequence>MTPGLRVMNDQNVSLIRRHRLRIHESYKLAEAEPHWENRIYTMLNHILFATTDLADTNDDAGVLLVQTQHTLIPHNLPPKATAKQFLNTTPDESLLFSGADKGLKKPGPFFEAKRAFHDDHNAKPFPFLSDAAAACHDIKFEANKSQILWQAFCALNAFPEKDAPRVFLFLVVGARFSLFKVNRPANLKHVPLDLEKGFTITAGDFDVTKLLPKGCLPEILFANESIFATNENARVLTEPLCFSQEFTEAMRLALPEGIDLPANPLFPYKPGSFVRDIKKAPIPAFREAFEEMYTVSEATENALKRDPRPVDAGPLYESPIKHQDPNKTLPKSAPPSPEYTPGTSRQVKKKAGRKARTLAQKTESIFREEESSSEQLKRQSNKGN</sequence>
<reference evidence="2 3" key="1">
    <citation type="journal article" date="2020" name="ISME J.">
        <title>Uncovering the hidden diversity of litter-decomposition mechanisms in mushroom-forming fungi.</title>
        <authorList>
            <person name="Floudas D."/>
            <person name="Bentzer J."/>
            <person name="Ahren D."/>
            <person name="Johansson T."/>
            <person name="Persson P."/>
            <person name="Tunlid A."/>
        </authorList>
    </citation>
    <scope>NUCLEOTIDE SEQUENCE [LARGE SCALE GENOMIC DNA]</scope>
    <source>
        <strain evidence="2 3">CBS 291.85</strain>
    </source>
</reference>
<accession>A0A8H5FP53</accession>
<dbReference type="EMBL" id="JAACJM010000125">
    <property type="protein sequence ID" value="KAF5344425.1"/>
    <property type="molecule type" value="Genomic_DNA"/>
</dbReference>
<protein>
    <submittedName>
        <fullName evidence="2">Uncharacterized protein</fullName>
    </submittedName>
</protein>
<evidence type="ECO:0000256" key="1">
    <source>
        <dbReference type="SAM" id="MobiDB-lite"/>
    </source>
</evidence>
<proteinExistence type="predicted"/>
<gene>
    <name evidence="2" type="ORF">D9758_015455</name>
</gene>
<feature type="compositionally biased region" description="Basic residues" evidence="1">
    <location>
        <begin position="347"/>
        <end position="357"/>
    </location>
</feature>
<keyword evidence="3" id="KW-1185">Reference proteome</keyword>
<dbReference type="AlphaFoldDB" id="A0A8H5FP53"/>
<evidence type="ECO:0000313" key="2">
    <source>
        <dbReference type="EMBL" id="KAF5344425.1"/>
    </source>
</evidence>
<feature type="region of interest" description="Disordered" evidence="1">
    <location>
        <begin position="301"/>
        <end position="385"/>
    </location>
</feature>
<evidence type="ECO:0000313" key="3">
    <source>
        <dbReference type="Proteomes" id="UP000559256"/>
    </source>
</evidence>